<dbReference type="Gene3D" id="1.10.630.10">
    <property type="entry name" value="Cytochrome P450"/>
    <property type="match status" value="1"/>
</dbReference>
<evidence type="ECO:0000256" key="5">
    <source>
        <dbReference type="ARBA" id="ARBA00022617"/>
    </source>
</evidence>
<evidence type="ECO:0000256" key="13">
    <source>
        <dbReference type="RuleBase" id="RU000461"/>
    </source>
</evidence>
<gene>
    <name evidence="14" type="ORF">C8R41DRAFT_984056</name>
</gene>
<keyword evidence="7 13" id="KW-0479">Metal-binding</keyword>
<keyword evidence="5 13" id="KW-0349">Heme</keyword>
<proteinExistence type="inferred from homology"/>
<dbReference type="PANTHER" id="PTHR24305:SF166">
    <property type="entry name" value="CYTOCHROME P450 12A4, MITOCHONDRIAL-RELATED"/>
    <property type="match status" value="1"/>
</dbReference>
<keyword evidence="9 13" id="KW-0560">Oxidoreductase</keyword>
<evidence type="ECO:0000256" key="6">
    <source>
        <dbReference type="ARBA" id="ARBA00022692"/>
    </source>
</evidence>
<evidence type="ECO:0000256" key="2">
    <source>
        <dbReference type="ARBA" id="ARBA00004370"/>
    </source>
</evidence>
<dbReference type="InterPro" id="IPR002403">
    <property type="entry name" value="Cyt_P450_E_grp-IV"/>
</dbReference>
<dbReference type="PANTHER" id="PTHR24305">
    <property type="entry name" value="CYTOCHROME P450"/>
    <property type="match status" value="1"/>
</dbReference>
<evidence type="ECO:0000256" key="10">
    <source>
        <dbReference type="ARBA" id="ARBA00023004"/>
    </source>
</evidence>
<evidence type="ECO:0000313" key="15">
    <source>
        <dbReference type="Proteomes" id="UP001150217"/>
    </source>
</evidence>
<dbReference type="CDD" id="cd11062">
    <property type="entry name" value="CYP58-like"/>
    <property type="match status" value="1"/>
</dbReference>
<dbReference type="InterPro" id="IPR050121">
    <property type="entry name" value="Cytochrome_P450_monoxygenase"/>
</dbReference>
<reference evidence="14" key="1">
    <citation type="submission" date="2022-08" db="EMBL/GenBank/DDBJ databases">
        <title>A Global Phylogenomic Analysis of the Shiitake Genus Lentinula.</title>
        <authorList>
            <consortium name="DOE Joint Genome Institute"/>
            <person name="Sierra-Patev S."/>
            <person name="Min B."/>
            <person name="Naranjo-Ortiz M."/>
            <person name="Looney B."/>
            <person name="Konkel Z."/>
            <person name="Slot J.C."/>
            <person name="Sakamoto Y."/>
            <person name="Steenwyk J.L."/>
            <person name="Rokas A."/>
            <person name="Carro J."/>
            <person name="Camarero S."/>
            <person name="Ferreira P."/>
            <person name="Molpeceres G."/>
            <person name="Ruiz-Duenas F.J."/>
            <person name="Serrano A."/>
            <person name="Henrissat B."/>
            <person name="Drula E."/>
            <person name="Hughes K.W."/>
            <person name="Mata J.L."/>
            <person name="Ishikawa N.K."/>
            <person name="Vargas-Isla R."/>
            <person name="Ushijima S."/>
            <person name="Smith C.A."/>
            <person name="Ahrendt S."/>
            <person name="Andreopoulos W."/>
            <person name="He G."/>
            <person name="Labutti K."/>
            <person name="Lipzen A."/>
            <person name="Ng V."/>
            <person name="Riley R."/>
            <person name="Sandor L."/>
            <person name="Barry K."/>
            <person name="Martinez A.T."/>
            <person name="Xiao Y."/>
            <person name="Gibbons J.G."/>
            <person name="Terashima K."/>
            <person name="Grigoriev I.V."/>
            <person name="Hibbett D.S."/>
        </authorList>
    </citation>
    <scope>NUCLEOTIDE SEQUENCE</scope>
    <source>
        <strain evidence="14">RHP3577 ss4</strain>
    </source>
</reference>
<sequence length="496" mass="56443">MYLLLAGSALLSSYLGALALYRLFFHPLRQYPGPVLAALSEGYELYYNIIVGGGLVNEIEKLHKIYGPVIRVGPNTLHFNYPQAYHDIYTYGSTLVKDPGFYHSTAAHVRQSAFAFCDPQHAKIRRGLMSPLFSRRAVLELEYTIQQKPCLESITALPTRVWRCPLHTASLTTDIITSYCFAECPNTLDIPDFSHPIIQYVEETFQDYWLQRHFPILTDIINNGPQKLVLWLLPKFKGYAGLKSGLERQIDKILENPDILSSVEHETVYRHLLEPKGQERPSRTALLHEAIVFTAAGSDTVGNASYVGTFYALKSDTIRRRLFEELSEAWPERDTPLSYAALEKLPYLTAFIKETLRFSVGVIHPLPRIVGTTTPEIGGLKLPSGTIVEMSALFMHMNPEVFPDPYVFNPDRWLAGETNEMMHDFVPFGKGSRVCVGLNLAWSELYLIFGNLFRKVDMKLIIDEDTIDDFSPEQRMDYFVVQWRKGYRVSVARTAV</sequence>
<evidence type="ECO:0000256" key="1">
    <source>
        <dbReference type="ARBA" id="ARBA00001971"/>
    </source>
</evidence>
<keyword evidence="11 13" id="KW-0503">Monooxygenase</keyword>
<dbReference type="PRINTS" id="PR00385">
    <property type="entry name" value="P450"/>
</dbReference>
<accession>A0ABQ8V7L1</accession>
<dbReference type="InterPro" id="IPR001128">
    <property type="entry name" value="Cyt_P450"/>
</dbReference>
<keyword evidence="10 13" id="KW-0408">Iron</keyword>
<comment type="similarity">
    <text evidence="4 13">Belongs to the cytochrome P450 family.</text>
</comment>
<dbReference type="PRINTS" id="PR00465">
    <property type="entry name" value="EP450IV"/>
</dbReference>
<keyword evidence="15" id="KW-1185">Reference proteome</keyword>
<evidence type="ECO:0000256" key="9">
    <source>
        <dbReference type="ARBA" id="ARBA00023002"/>
    </source>
</evidence>
<protein>
    <submittedName>
        <fullName evidence="14">Cytochrome P450</fullName>
    </submittedName>
</protein>
<keyword evidence="8" id="KW-1133">Transmembrane helix</keyword>
<dbReference type="InterPro" id="IPR017972">
    <property type="entry name" value="Cyt_P450_CS"/>
</dbReference>
<comment type="cofactor">
    <cofactor evidence="1">
        <name>heme</name>
        <dbReference type="ChEBI" id="CHEBI:30413"/>
    </cofactor>
</comment>
<evidence type="ECO:0000256" key="8">
    <source>
        <dbReference type="ARBA" id="ARBA00022989"/>
    </source>
</evidence>
<dbReference type="SUPFAM" id="SSF48264">
    <property type="entry name" value="Cytochrome P450"/>
    <property type="match status" value="1"/>
</dbReference>
<dbReference type="Proteomes" id="UP001150217">
    <property type="component" value="Unassembled WGS sequence"/>
</dbReference>
<evidence type="ECO:0000256" key="11">
    <source>
        <dbReference type="ARBA" id="ARBA00023033"/>
    </source>
</evidence>
<evidence type="ECO:0000256" key="4">
    <source>
        <dbReference type="ARBA" id="ARBA00010617"/>
    </source>
</evidence>
<name>A0ABQ8V7L1_9AGAR</name>
<comment type="subcellular location">
    <subcellularLocation>
        <location evidence="2">Membrane</location>
    </subcellularLocation>
</comment>
<evidence type="ECO:0000313" key="14">
    <source>
        <dbReference type="EMBL" id="KAJ4472385.1"/>
    </source>
</evidence>
<evidence type="ECO:0000256" key="3">
    <source>
        <dbReference type="ARBA" id="ARBA00004721"/>
    </source>
</evidence>
<comment type="caution">
    <text evidence="14">The sequence shown here is derived from an EMBL/GenBank/DDBJ whole genome shotgun (WGS) entry which is preliminary data.</text>
</comment>
<dbReference type="Pfam" id="PF00067">
    <property type="entry name" value="p450"/>
    <property type="match status" value="1"/>
</dbReference>
<evidence type="ECO:0000256" key="7">
    <source>
        <dbReference type="ARBA" id="ARBA00022723"/>
    </source>
</evidence>
<organism evidence="14 15">
    <name type="scientific">Lentinula lateritia</name>
    <dbReference type="NCBI Taxonomy" id="40482"/>
    <lineage>
        <taxon>Eukaryota</taxon>
        <taxon>Fungi</taxon>
        <taxon>Dikarya</taxon>
        <taxon>Basidiomycota</taxon>
        <taxon>Agaricomycotina</taxon>
        <taxon>Agaricomycetes</taxon>
        <taxon>Agaricomycetidae</taxon>
        <taxon>Agaricales</taxon>
        <taxon>Marasmiineae</taxon>
        <taxon>Omphalotaceae</taxon>
        <taxon>Lentinula</taxon>
    </lineage>
</organism>
<keyword evidence="6" id="KW-0812">Transmembrane</keyword>
<evidence type="ECO:0000256" key="12">
    <source>
        <dbReference type="ARBA" id="ARBA00023136"/>
    </source>
</evidence>
<keyword evidence="12" id="KW-0472">Membrane</keyword>
<dbReference type="InterPro" id="IPR036396">
    <property type="entry name" value="Cyt_P450_sf"/>
</dbReference>
<comment type="pathway">
    <text evidence="3">Secondary metabolite biosynthesis; terpenoid biosynthesis.</text>
</comment>
<dbReference type="PROSITE" id="PS00086">
    <property type="entry name" value="CYTOCHROME_P450"/>
    <property type="match status" value="1"/>
</dbReference>
<dbReference type="EMBL" id="JANVFT010000084">
    <property type="protein sequence ID" value="KAJ4472385.1"/>
    <property type="molecule type" value="Genomic_DNA"/>
</dbReference>